<dbReference type="EMBL" id="JBHMQU010000080">
    <property type="protein sequence ID" value="MFC0813312.1"/>
    <property type="molecule type" value="Genomic_DNA"/>
</dbReference>
<dbReference type="EC" id="2.4.-.-" evidence="5"/>
<keyword evidence="6" id="KW-1185">Reference proteome</keyword>
<sequence>MRNESVAQMSSSRVYLLVSPCRNEAEYMRRTLDSVVAQSVQPARWVIVDDGSSDETPQILAEYAARHPFIQVVTRADRGHRAVGPGVIEAFYHGLDHVDVEQYPYLCKLDLDLDLPPRYFEILMQRMEENPRIGSCSGKPWFRTESGRWISEKCGDEMSVGMTKFYRRTCFEQIGGFVREVMWDAIDCHKARQLGWIVVSWNDDALRFEHLRPMGSSQKSVFTGRRRHGFGQYYMGSDPAYFVATGLYRMAHPPYVLGGLATLQGFLGAWMRGETQHDDAELRDFIRDYQRRALRRGKARAVAEIEAERAPVWRAGQRS</sequence>
<evidence type="ECO:0000256" key="3">
    <source>
        <dbReference type="ARBA" id="ARBA00022679"/>
    </source>
</evidence>
<gene>
    <name evidence="5" type="ORF">ACFHYO_14505</name>
</gene>
<keyword evidence="3 5" id="KW-0808">Transferase</keyword>
<protein>
    <submittedName>
        <fullName evidence="5">Glycosyltransferase</fullName>
        <ecNumber evidence="5">2.4.-.-</ecNumber>
    </submittedName>
</protein>
<dbReference type="Gene3D" id="3.90.550.10">
    <property type="entry name" value="Spore Coat Polysaccharide Biosynthesis Protein SpsA, Chain A"/>
    <property type="match status" value="1"/>
</dbReference>
<proteinExistence type="inferred from homology"/>
<name>A0ABV6T7R2_9RHOB</name>
<dbReference type="InterPro" id="IPR029044">
    <property type="entry name" value="Nucleotide-diphossugar_trans"/>
</dbReference>
<dbReference type="RefSeq" id="WP_394321315.1">
    <property type="nucleotide sequence ID" value="NZ_JBHMQU010000080.1"/>
</dbReference>
<organism evidence="5 6">
    <name type="scientific">Paracoccus panacisoli</name>
    <dbReference type="NCBI Taxonomy" id="1510163"/>
    <lineage>
        <taxon>Bacteria</taxon>
        <taxon>Pseudomonadati</taxon>
        <taxon>Pseudomonadota</taxon>
        <taxon>Alphaproteobacteria</taxon>
        <taxon>Rhodobacterales</taxon>
        <taxon>Paracoccaceae</taxon>
        <taxon>Paracoccus</taxon>
    </lineage>
</organism>
<evidence type="ECO:0000256" key="1">
    <source>
        <dbReference type="ARBA" id="ARBA00006739"/>
    </source>
</evidence>
<dbReference type="Pfam" id="PF00535">
    <property type="entry name" value="Glycos_transf_2"/>
    <property type="match status" value="1"/>
</dbReference>
<accession>A0ABV6T7R2</accession>
<keyword evidence="2 5" id="KW-0328">Glycosyltransferase</keyword>
<dbReference type="InterPro" id="IPR001173">
    <property type="entry name" value="Glyco_trans_2-like"/>
</dbReference>
<comment type="similarity">
    <text evidence="1">Belongs to the glycosyltransferase 2 family.</text>
</comment>
<comment type="caution">
    <text evidence="5">The sequence shown here is derived from an EMBL/GenBank/DDBJ whole genome shotgun (WGS) entry which is preliminary data.</text>
</comment>
<evidence type="ECO:0000313" key="6">
    <source>
        <dbReference type="Proteomes" id="UP001589920"/>
    </source>
</evidence>
<dbReference type="Proteomes" id="UP001589920">
    <property type="component" value="Unassembled WGS sequence"/>
</dbReference>
<evidence type="ECO:0000313" key="5">
    <source>
        <dbReference type="EMBL" id="MFC0813312.1"/>
    </source>
</evidence>
<feature type="domain" description="Glycosyltransferase 2-like" evidence="4">
    <location>
        <begin position="18"/>
        <end position="168"/>
    </location>
</feature>
<dbReference type="PANTHER" id="PTHR43630">
    <property type="entry name" value="POLY-BETA-1,6-N-ACETYL-D-GLUCOSAMINE SYNTHASE"/>
    <property type="match status" value="1"/>
</dbReference>
<dbReference type="GO" id="GO:0016757">
    <property type="term" value="F:glycosyltransferase activity"/>
    <property type="evidence" value="ECO:0007669"/>
    <property type="project" value="UniProtKB-KW"/>
</dbReference>
<dbReference type="PANTHER" id="PTHR43630:SF1">
    <property type="entry name" value="POLY-BETA-1,6-N-ACETYL-D-GLUCOSAMINE SYNTHASE"/>
    <property type="match status" value="1"/>
</dbReference>
<evidence type="ECO:0000259" key="4">
    <source>
        <dbReference type="Pfam" id="PF00535"/>
    </source>
</evidence>
<dbReference type="SUPFAM" id="SSF53448">
    <property type="entry name" value="Nucleotide-diphospho-sugar transferases"/>
    <property type="match status" value="1"/>
</dbReference>
<reference evidence="5 6" key="1">
    <citation type="submission" date="2024-09" db="EMBL/GenBank/DDBJ databases">
        <authorList>
            <person name="Sun Q."/>
            <person name="Mori K."/>
        </authorList>
    </citation>
    <scope>NUCLEOTIDE SEQUENCE [LARGE SCALE GENOMIC DNA]</scope>
    <source>
        <strain evidence="5 6">KCTC 42086</strain>
    </source>
</reference>
<evidence type="ECO:0000256" key="2">
    <source>
        <dbReference type="ARBA" id="ARBA00022676"/>
    </source>
</evidence>
<dbReference type="CDD" id="cd00761">
    <property type="entry name" value="Glyco_tranf_GTA_type"/>
    <property type="match status" value="1"/>
</dbReference>